<accession>A0A0C3G511</accession>
<evidence type="ECO:0000313" key="2">
    <source>
        <dbReference type="Proteomes" id="UP000054166"/>
    </source>
</evidence>
<organism evidence="1 2">
    <name type="scientific">Piloderma croceum (strain F 1598)</name>
    <dbReference type="NCBI Taxonomy" id="765440"/>
    <lineage>
        <taxon>Eukaryota</taxon>
        <taxon>Fungi</taxon>
        <taxon>Dikarya</taxon>
        <taxon>Basidiomycota</taxon>
        <taxon>Agaricomycotina</taxon>
        <taxon>Agaricomycetes</taxon>
        <taxon>Agaricomycetidae</taxon>
        <taxon>Atheliales</taxon>
        <taxon>Atheliaceae</taxon>
        <taxon>Piloderma</taxon>
    </lineage>
</organism>
<dbReference type="HOGENOM" id="CLU_1825989_0_0_1"/>
<dbReference type="Proteomes" id="UP000054166">
    <property type="component" value="Unassembled WGS sequence"/>
</dbReference>
<gene>
    <name evidence="1" type="ORF">PILCRDRAFT_86088</name>
</gene>
<sequence>MASTILILPIAVDASFVCEDTTKDPTGNTLPVDDKTTFPTCKYNTYACRYNAASGATLYSGIVCPSSVIEYTCAPNAKQSGGGAPLTSNSFPKCTRLQEHLKTLGLLAPVQRNRTQYLTLLESLKISTLGSSLPPFSIQDG</sequence>
<protein>
    <submittedName>
        <fullName evidence="1">Uncharacterized protein</fullName>
    </submittedName>
</protein>
<evidence type="ECO:0000313" key="1">
    <source>
        <dbReference type="EMBL" id="KIM86914.1"/>
    </source>
</evidence>
<dbReference type="InParanoid" id="A0A0C3G511"/>
<keyword evidence="2" id="KW-1185">Reference proteome</keyword>
<reference evidence="2" key="2">
    <citation type="submission" date="2015-01" db="EMBL/GenBank/DDBJ databases">
        <title>Evolutionary Origins and Diversification of the Mycorrhizal Mutualists.</title>
        <authorList>
            <consortium name="DOE Joint Genome Institute"/>
            <consortium name="Mycorrhizal Genomics Consortium"/>
            <person name="Kohler A."/>
            <person name="Kuo A."/>
            <person name="Nagy L.G."/>
            <person name="Floudas D."/>
            <person name="Copeland A."/>
            <person name="Barry K.W."/>
            <person name="Cichocki N."/>
            <person name="Veneault-Fourrey C."/>
            <person name="LaButti K."/>
            <person name="Lindquist E.A."/>
            <person name="Lipzen A."/>
            <person name="Lundell T."/>
            <person name="Morin E."/>
            <person name="Murat C."/>
            <person name="Riley R."/>
            <person name="Ohm R."/>
            <person name="Sun H."/>
            <person name="Tunlid A."/>
            <person name="Henrissat B."/>
            <person name="Grigoriev I.V."/>
            <person name="Hibbett D.S."/>
            <person name="Martin F."/>
        </authorList>
    </citation>
    <scope>NUCLEOTIDE SEQUENCE [LARGE SCALE GENOMIC DNA]</scope>
    <source>
        <strain evidence="2">F 1598</strain>
    </source>
</reference>
<reference evidence="1 2" key="1">
    <citation type="submission" date="2014-04" db="EMBL/GenBank/DDBJ databases">
        <authorList>
            <consortium name="DOE Joint Genome Institute"/>
            <person name="Kuo A."/>
            <person name="Tarkka M."/>
            <person name="Buscot F."/>
            <person name="Kohler A."/>
            <person name="Nagy L.G."/>
            <person name="Floudas D."/>
            <person name="Copeland A."/>
            <person name="Barry K.W."/>
            <person name="Cichocki N."/>
            <person name="Veneault-Fourrey C."/>
            <person name="LaButti K."/>
            <person name="Lindquist E.A."/>
            <person name="Lipzen A."/>
            <person name="Lundell T."/>
            <person name="Morin E."/>
            <person name="Murat C."/>
            <person name="Sun H."/>
            <person name="Tunlid A."/>
            <person name="Henrissat B."/>
            <person name="Grigoriev I.V."/>
            <person name="Hibbett D.S."/>
            <person name="Martin F."/>
            <person name="Nordberg H.P."/>
            <person name="Cantor M.N."/>
            <person name="Hua S.X."/>
        </authorList>
    </citation>
    <scope>NUCLEOTIDE SEQUENCE [LARGE SCALE GENOMIC DNA]</scope>
    <source>
        <strain evidence="1 2">F 1598</strain>
    </source>
</reference>
<dbReference type="AlphaFoldDB" id="A0A0C3G511"/>
<name>A0A0C3G511_PILCF</name>
<dbReference type="EMBL" id="KN832980">
    <property type="protein sequence ID" value="KIM86914.1"/>
    <property type="molecule type" value="Genomic_DNA"/>
</dbReference>
<proteinExistence type="predicted"/>